<dbReference type="SUPFAM" id="SSF55729">
    <property type="entry name" value="Acyl-CoA N-acyltransferases (Nat)"/>
    <property type="match status" value="2"/>
</dbReference>
<protein>
    <submittedName>
        <fullName evidence="4">GNAT family N-acetyltransferase</fullName>
    </submittedName>
</protein>
<evidence type="ECO:0000256" key="2">
    <source>
        <dbReference type="ARBA" id="ARBA00023315"/>
    </source>
</evidence>
<dbReference type="PANTHER" id="PTHR43877">
    <property type="entry name" value="AMINOALKYLPHOSPHONATE N-ACETYLTRANSFERASE-RELATED-RELATED"/>
    <property type="match status" value="1"/>
</dbReference>
<dbReference type="Pfam" id="PF00583">
    <property type="entry name" value="Acetyltransf_1"/>
    <property type="match status" value="1"/>
</dbReference>
<proteinExistence type="predicted"/>
<dbReference type="PROSITE" id="PS51186">
    <property type="entry name" value="GNAT"/>
    <property type="match status" value="1"/>
</dbReference>
<dbReference type="EMBL" id="AP027728">
    <property type="protein sequence ID" value="BDZ39392.1"/>
    <property type="molecule type" value="Genomic_DNA"/>
</dbReference>
<dbReference type="InterPro" id="IPR016181">
    <property type="entry name" value="Acyl_CoA_acyltransferase"/>
</dbReference>
<reference evidence="5" key="1">
    <citation type="journal article" date="2019" name="Int. J. Syst. Evol. Microbiol.">
        <title>The Global Catalogue of Microorganisms (GCM) 10K type strain sequencing project: providing services to taxonomists for standard genome sequencing and annotation.</title>
        <authorList>
            <consortium name="The Broad Institute Genomics Platform"/>
            <consortium name="The Broad Institute Genome Sequencing Center for Infectious Disease"/>
            <person name="Wu L."/>
            <person name="Ma J."/>
        </authorList>
    </citation>
    <scope>NUCLEOTIDE SEQUENCE [LARGE SCALE GENOMIC DNA]</scope>
    <source>
        <strain evidence="5">NBRC 106310</strain>
    </source>
</reference>
<dbReference type="CDD" id="cd04301">
    <property type="entry name" value="NAT_SF"/>
    <property type="match status" value="1"/>
</dbReference>
<evidence type="ECO:0000256" key="1">
    <source>
        <dbReference type="ARBA" id="ARBA00022679"/>
    </source>
</evidence>
<dbReference type="RefSeq" id="WP_286299498.1">
    <property type="nucleotide sequence ID" value="NZ_AP027728.1"/>
</dbReference>
<dbReference type="Gene3D" id="3.40.630.30">
    <property type="match status" value="1"/>
</dbReference>
<gene>
    <name evidence="4" type="ORF">GCM10025863_20060</name>
</gene>
<feature type="domain" description="N-acetyltransferase" evidence="3">
    <location>
        <begin position="5"/>
        <end position="165"/>
    </location>
</feature>
<keyword evidence="2" id="KW-0012">Acyltransferase</keyword>
<sequence length="339" mass="37256">MPSALEIHRIDPFDAPAFDAWWDAYAAARRADMGEHALVWSREESRAELQHPSSTTERRAYVATRDGAVVGSGSLALSRKDNLHSAALDVTVPAEHRRQGVGSALLAHVEAEAADASRRTFRAETAWPASAPADGDGEPGREFARRHGYQVALGDLQSRLTLPVTDAAIDELLTEAPADGYEIRSWVGRVPEEFVAEWTTLDAVLDTEAPTGELDIEPSAADVADHRTDEVMLAGQGRTSFGTVALASDGRVAAYTQIVVSRDDGNAYQWGTLVRREDRGHRLGLRIKLENLRMLQLRMPEVPYIYTFNAESNAHMLAVNVRLGFRPTGRHAELQKRLS</sequence>
<evidence type="ECO:0000259" key="3">
    <source>
        <dbReference type="PROSITE" id="PS51186"/>
    </source>
</evidence>
<accession>A0ABM8FUN4</accession>
<evidence type="ECO:0000313" key="4">
    <source>
        <dbReference type="EMBL" id="BDZ39392.1"/>
    </source>
</evidence>
<name>A0ABM8FUN4_9MICO</name>
<dbReference type="InterPro" id="IPR000182">
    <property type="entry name" value="GNAT_dom"/>
</dbReference>
<dbReference type="InterPro" id="IPR050832">
    <property type="entry name" value="Bact_Acetyltransf"/>
</dbReference>
<organism evidence="4 5">
    <name type="scientific">Microbacterium suwonense</name>
    <dbReference type="NCBI Taxonomy" id="683047"/>
    <lineage>
        <taxon>Bacteria</taxon>
        <taxon>Bacillati</taxon>
        <taxon>Actinomycetota</taxon>
        <taxon>Actinomycetes</taxon>
        <taxon>Micrococcales</taxon>
        <taxon>Microbacteriaceae</taxon>
        <taxon>Microbacterium</taxon>
    </lineage>
</organism>
<keyword evidence="5" id="KW-1185">Reference proteome</keyword>
<keyword evidence="1" id="KW-0808">Transferase</keyword>
<dbReference type="Proteomes" id="UP001321543">
    <property type="component" value="Chromosome"/>
</dbReference>
<evidence type="ECO:0000313" key="5">
    <source>
        <dbReference type="Proteomes" id="UP001321543"/>
    </source>
</evidence>